<organism evidence="10 11">
    <name type="scientific">Acidipila rosea</name>
    <dbReference type="NCBI Taxonomy" id="768535"/>
    <lineage>
        <taxon>Bacteria</taxon>
        <taxon>Pseudomonadati</taxon>
        <taxon>Acidobacteriota</taxon>
        <taxon>Terriglobia</taxon>
        <taxon>Terriglobales</taxon>
        <taxon>Acidobacteriaceae</taxon>
        <taxon>Acidipila</taxon>
    </lineage>
</organism>
<evidence type="ECO:0000256" key="4">
    <source>
        <dbReference type="ARBA" id="ARBA00022679"/>
    </source>
</evidence>
<keyword evidence="3 10" id="KW-0328">Glycosyltransferase</keyword>
<keyword evidence="4 10" id="KW-0808">Transferase</keyword>
<dbReference type="InterPro" id="IPR038731">
    <property type="entry name" value="RgtA/B/C-like"/>
</dbReference>
<dbReference type="PANTHER" id="PTHR33908">
    <property type="entry name" value="MANNOSYLTRANSFERASE YKCB-RELATED"/>
    <property type="match status" value="1"/>
</dbReference>
<feature type="transmembrane region" description="Helical" evidence="8">
    <location>
        <begin position="152"/>
        <end position="169"/>
    </location>
</feature>
<gene>
    <name evidence="10" type="ORF">C7378_0509</name>
</gene>
<sequence length="525" mass="58925">MINDGKRSLWADAISILLLILLAWFVARPSLHRLDVDGLDSAHHLMDGYFFYDLFHDRPTTHLEQYVFNYYKQYPALGFVFWPPLFPFILGIFCLGGGAHVLTARVCLLFFGALFGSCFYLTLRRYFSPPLALAAACSALAVPGISWSLNQVMLELPTLAMICVAILAYQEFVDKLATPSSAVRAALCGAAFAAVVYTKQPGYFIYGAFLFDFLLLHRRYLRKPETWMLVASTALFCIPLLLFTLKFGHADLAQSVGSNTQLILGSQWHGIPRWSLAAWTYYPRLAPSSLNLVVVGLSLCALLLGIAKRRFLVANALWFGWFLLAYVTFSYYDNRLPRHSTFWWPAWVALAAAALQFFSSRLPKSAAAALPLLLLLPLPYDLAKTYHRNYTDFLDERPPVNQMFSGGSPGNVLLFGKDKQVFISLIREDDIERRVHVIRGDDLIAGGKTIDDLCRSYRIGTVMIEVPANTPLSSALDSLRSNSQFVPERMSVITRAHQPYQIVVYRYTGPIAAQLADVPLSSRLM</sequence>
<dbReference type="OrthoDB" id="129700at2"/>
<evidence type="ECO:0000256" key="7">
    <source>
        <dbReference type="ARBA" id="ARBA00023136"/>
    </source>
</evidence>
<feature type="transmembrane region" description="Helical" evidence="8">
    <location>
        <begin position="285"/>
        <end position="304"/>
    </location>
</feature>
<dbReference type="Proteomes" id="UP000295210">
    <property type="component" value="Unassembled WGS sequence"/>
</dbReference>
<evidence type="ECO:0000256" key="8">
    <source>
        <dbReference type="SAM" id="Phobius"/>
    </source>
</evidence>
<accession>A0A4R1LB06</accession>
<dbReference type="GO" id="GO:0005886">
    <property type="term" value="C:plasma membrane"/>
    <property type="evidence" value="ECO:0007669"/>
    <property type="project" value="UniProtKB-SubCell"/>
</dbReference>
<keyword evidence="6 8" id="KW-1133">Transmembrane helix</keyword>
<evidence type="ECO:0000256" key="5">
    <source>
        <dbReference type="ARBA" id="ARBA00022692"/>
    </source>
</evidence>
<evidence type="ECO:0000256" key="1">
    <source>
        <dbReference type="ARBA" id="ARBA00004651"/>
    </source>
</evidence>
<dbReference type="AlphaFoldDB" id="A0A4R1LB06"/>
<proteinExistence type="predicted"/>
<keyword evidence="2" id="KW-1003">Cell membrane</keyword>
<feature type="transmembrane region" description="Helical" evidence="8">
    <location>
        <begin position="203"/>
        <end position="220"/>
    </location>
</feature>
<keyword evidence="5 8" id="KW-0812">Transmembrane</keyword>
<evidence type="ECO:0000256" key="6">
    <source>
        <dbReference type="ARBA" id="ARBA00022989"/>
    </source>
</evidence>
<evidence type="ECO:0000313" key="10">
    <source>
        <dbReference type="EMBL" id="TCK75525.1"/>
    </source>
</evidence>
<evidence type="ECO:0000256" key="3">
    <source>
        <dbReference type="ARBA" id="ARBA00022676"/>
    </source>
</evidence>
<protein>
    <submittedName>
        <fullName evidence="10">Dolichyl-phosphate-mannose-protein mannosyltransferase</fullName>
    </submittedName>
</protein>
<dbReference type="RefSeq" id="WP_131991347.1">
    <property type="nucleotide sequence ID" value="NZ_SMGK01000001.1"/>
</dbReference>
<feature type="transmembrane region" description="Helical" evidence="8">
    <location>
        <begin position="126"/>
        <end position="146"/>
    </location>
</feature>
<dbReference type="GO" id="GO:0016763">
    <property type="term" value="F:pentosyltransferase activity"/>
    <property type="evidence" value="ECO:0007669"/>
    <property type="project" value="TreeGrafter"/>
</dbReference>
<comment type="caution">
    <text evidence="10">The sequence shown here is derived from an EMBL/GenBank/DDBJ whole genome shotgun (WGS) entry which is preliminary data.</text>
</comment>
<reference evidence="10 11" key="1">
    <citation type="submission" date="2019-03" db="EMBL/GenBank/DDBJ databases">
        <title>Genomic Encyclopedia of Type Strains, Phase IV (KMG-IV): sequencing the most valuable type-strain genomes for metagenomic binning, comparative biology and taxonomic classification.</title>
        <authorList>
            <person name="Goeker M."/>
        </authorList>
    </citation>
    <scope>NUCLEOTIDE SEQUENCE [LARGE SCALE GENOMIC DNA]</scope>
    <source>
        <strain evidence="10 11">DSM 103428</strain>
    </source>
</reference>
<feature type="transmembrane region" description="Helical" evidence="8">
    <location>
        <begin position="341"/>
        <end position="358"/>
    </location>
</feature>
<evidence type="ECO:0000256" key="2">
    <source>
        <dbReference type="ARBA" id="ARBA00022475"/>
    </source>
</evidence>
<name>A0A4R1LB06_9BACT</name>
<dbReference type="PANTHER" id="PTHR33908:SF11">
    <property type="entry name" value="MEMBRANE PROTEIN"/>
    <property type="match status" value="1"/>
</dbReference>
<dbReference type="GO" id="GO:0009103">
    <property type="term" value="P:lipopolysaccharide biosynthetic process"/>
    <property type="evidence" value="ECO:0007669"/>
    <property type="project" value="UniProtKB-ARBA"/>
</dbReference>
<evidence type="ECO:0000313" key="11">
    <source>
        <dbReference type="Proteomes" id="UP000295210"/>
    </source>
</evidence>
<feature type="domain" description="Glycosyltransferase RgtA/B/C/D-like" evidence="9">
    <location>
        <begin position="83"/>
        <end position="241"/>
    </location>
</feature>
<dbReference type="Pfam" id="PF13231">
    <property type="entry name" value="PMT_2"/>
    <property type="match status" value="1"/>
</dbReference>
<feature type="transmembrane region" description="Helical" evidence="8">
    <location>
        <begin position="9"/>
        <end position="27"/>
    </location>
</feature>
<dbReference type="EMBL" id="SMGK01000001">
    <property type="protein sequence ID" value="TCK75525.1"/>
    <property type="molecule type" value="Genomic_DNA"/>
</dbReference>
<feature type="transmembrane region" description="Helical" evidence="8">
    <location>
        <begin position="85"/>
        <end position="114"/>
    </location>
</feature>
<comment type="subcellular location">
    <subcellularLocation>
        <location evidence="1">Cell membrane</location>
        <topology evidence="1">Multi-pass membrane protein</topology>
    </subcellularLocation>
</comment>
<dbReference type="InterPro" id="IPR050297">
    <property type="entry name" value="LipidA_mod_glycosyltrf_83"/>
</dbReference>
<feature type="transmembrane region" description="Helical" evidence="8">
    <location>
        <begin position="227"/>
        <end position="245"/>
    </location>
</feature>
<keyword evidence="11" id="KW-1185">Reference proteome</keyword>
<keyword evidence="7 8" id="KW-0472">Membrane</keyword>
<feature type="transmembrane region" description="Helical" evidence="8">
    <location>
        <begin position="311"/>
        <end position="329"/>
    </location>
</feature>
<evidence type="ECO:0000259" key="9">
    <source>
        <dbReference type="Pfam" id="PF13231"/>
    </source>
</evidence>